<dbReference type="RefSeq" id="YP_010649361.1">
    <property type="nucleotide sequence ID" value="NC_070766.1"/>
</dbReference>
<dbReference type="Pfam" id="PF04586">
    <property type="entry name" value="Peptidase_S78"/>
    <property type="match status" value="1"/>
</dbReference>
<name>A0A3G2KCP8_9CAUD</name>
<keyword evidence="3" id="KW-0378">Hydrolase</keyword>
<dbReference type="EMBL" id="MH834594">
    <property type="protein sequence ID" value="AYN56794.1"/>
    <property type="molecule type" value="Genomic_DNA"/>
</dbReference>
<evidence type="ECO:0000313" key="8">
    <source>
        <dbReference type="EMBL" id="AYN56794.1"/>
    </source>
</evidence>
<keyword evidence="4" id="KW-0118">Viral capsid assembly</keyword>
<evidence type="ECO:0000256" key="1">
    <source>
        <dbReference type="ARBA" id="ARBA00022612"/>
    </source>
</evidence>
<feature type="region of interest" description="Disordered" evidence="6">
    <location>
        <begin position="165"/>
        <end position="199"/>
    </location>
</feature>
<evidence type="ECO:0000256" key="3">
    <source>
        <dbReference type="ARBA" id="ARBA00022801"/>
    </source>
</evidence>
<dbReference type="Proteomes" id="UP000268902">
    <property type="component" value="Segment"/>
</dbReference>
<evidence type="ECO:0000313" key="9">
    <source>
        <dbReference type="Proteomes" id="UP000268902"/>
    </source>
</evidence>
<dbReference type="InterPro" id="IPR054613">
    <property type="entry name" value="Peptidase_S78_dom"/>
</dbReference>
<evidence type="ECO:0000256" key="4">
    <source>
        <dbReference type="ARBA" id="ARBA00022950"/>
    </source>
</evidence>
<feature type="domain" description="Prohead serine protease" evidence="7">
    <location>
        <begin position="23"/>
        <end position="153"/>
    </location>
</feature>
<evidence type="ECO:0000256" key="6">
    <source>
        <dbReference type="SAM" id="MobiDB-lite"/>
    </source>
</evidence>
<keyword evidence="1" id="KW-1188">Viral release from host cell</keyword>
<evidence type="ECO:0000256" key="2">
    <source>
        <dbReference type="ARBA" id="ARBA00022670"/>
    </source>
</evidence>
<dbReference type="GO" id="GO:0006508">
    <property type="term" value="P:proteolysis"/>
    <property type="evidence" value="ECO:0007669"/>
    <property type="project" value="UniProtKB-KW"/>
</dbReference>
<evidence type="ECO:0000256" key="5">
    <source>
        <dbReference type="ARBA" id="ARBA00023045"/>
    </source>
</evidence>
<accession>A0A3G2KCP8</accession>
<reference evidence="8 9" key="1">
    <citation type="submission" date="2018-09" db="EMBL/GenBank/DDBJ databases">
        <authorList>
            <person name="Fryberger R.B."/>
            <person name="Stoner T.H."/>
            <person name="Garlena R.A."/>
            <person name="Russell D.A."/>
            <person name="Pope W.H."/>
            <person name="Jacobs-Sera D."/>
            <person name="Hatfull G.F."/>
        </authorList>
    </citation>
    <scope>NUCLEOTIDE SEQUENCE [LARGE SCALE GENOMIC DNA]</scope>
</reference>
<dbReference type="GO" id="GO:0008233">
    <property type="term" value="F:peptidase activity"/>
    <property type="evidence" value="ECO:0007669"/>
    <property type="project" value="UniProtKB-KW"/>
</dbReference>
<gene>
    <name evidence="8" type="primary">5</name>
    <name evidence="8" type="ORF">PBI_ADAIA_5</name>
</gene>
<proteinExistence type="predicted"/>
<keyword evidence="5" id="KW-1273">Viral capsid maturation</keyword>
<sequence length="533" mass="56936">MPKPIDLTATMTLTARAGEGRTIKGEIVRYGEVGLTSFGPTIFEPGSIEVHADLARVKLLEMHDQERSIGYLKEYEDSPERMTGGWQVAPSEAGNLALQGVKDKTRDALSLGVQVLEYAFSDNDELIVKAAKLNEVSLVTIPAFSESRVESIAAMRKELTDMPKEVTTPVTEVKPGDAPQPEPTQVQAGQGQQTPPAQPAVTPIVQAQQIAPTQVQAGISLSELAGQIASGGQRGQLGTVLAKNNPRMFVTAALTDVVPADDAGLAATGVSRPQWMGELWQARRVERPTIDSVTQQPLTSMKGYGYRKVYPAPTDTPAHFMNEYAGSKAAVPPSAKIKTAPADWEAKRWAGGWDVDRAYFDFGDREFVQVTLSAAYDDYLQQTEAALVAAMLAAGAAVAATDPIDVLTQLGVQAAALGSSISKIQFAPDIWAQFVTLNSAEVPWWLRNQGSINLGTVDGNAGNLSFNVNHELPAGKVLAHDKRAVTHRETPIINVTAENIPNGGVDLGVFGYTSHTINDARAVFTGTVTAPEA</sequence>
<keyword evidence="9" id="KW-1185">Reference proteome</keyword>
<feature type="compositionally biased region" description="Low complexity" evidence="6">
    <location>
        <begin position="183"/>
        <end position="199"/>
    </location>
</feature>
<evidence type="ECO:0000259" key="7">
    <source>
        <dbReference type="Pfam" id="PF04586"/>
    </source>
</evidence>
<protein>
    <submittedName>
        <fullName evidence="8">Major capsid and protease fusion protein</fullName>
    </submittedName>
</protein>
<dbReference type="GO" id="GO:0046797">
    <property type="term" value="P:viral procapsid maturation"/>
    <property type="evidence" value="ECO:0007669"/>
    <property type="project" value="UniProtKB-KW"/>
</dbReference>
<organism evidence="8 9">
    <name type="scientific">Arthrobacter phage Adaia</name>
    <dbReference type="NCBI Taxonomy" id="2419945"/>
    <lineage>
        <taxon>Viruses</taxon>
        <taxon>Duplodnaviria</taxon>
        <taxon>Heunggongvirae</taxon>
        <taxon>Uroviricota</taxon>
        <taxon>Caudoviricetes</taxon>
        <taxon>Adaiavirus</taxon>
        <taxon>Adaiavirus adaia</taxon>
    </lineage>
</organism>
<dbReference type="GeneID" id="77924911"/>
<keyword evidence="2 8" id="KW-0645">Protease</keyword>
<dbReference type="KEGG" id="vg:77924911"/>